<keyword evidence="6 18" id="KW-0269">Exonuclease</keyword>
<accession>A0A1I1DSY9</accession>
<evidence type="ECO:0000256" key="8">
    <source>
        <dbReference type="ARBA" id="ARBA00023125"/>
    </source>
</evidence>
<evidence type="ECO:0000259" key="16">
    <source>
        <dbReference type="PROSITE" id="PS51198"/>
    </source>
</evidence>
<sequence length="1096" mass="128280">MAYSFNFDDPSIIFNNNVPTILEASAGSGKTTILTERWIVCFLYLLVGEEKTVAEALSSIIALTFTKKAAAEMKERIRYRMNQLWINNELPDMILNLSKFHSNINILEAMKILNDQKEEINDLLSLSTITTINGFILQKLKQYPLESGLNSNLSPTEENSRVSNAEIKAQISTLQSLFEHKESKILQKIFTLGISLCGFAQWEKLFQDLRELITQHNENMIYDALENSQYMIFNNQIQNILNTNDSVQKIFDIIYPKLNVLIAALETENAYKPLTKNNKVFYQNLCNFNKDHLLSLFSKDILGEYIFSELKDSEGLQLREISNQKYKEFITCQYQILIPLIIPISQLCSQKLNQIYHEDNQISFSESEYLFLDILKNPLFDQKVCGNMKFLFIDEFQDTSDIQKQIVNKILEHNHIVPFFVGDPKQSIYSFRKANVQVFYDTQREFEKKGFQPKQLKTNYRSGKLYVKLINHLFSEIFANDAQNITYFPQESFRDVPAQFFYTCSEALDTAFIQAVHLLSSEMEQGTNPGNVIILLKRNRDILKFQKVLKKYLPDIPVTSSIKEPLWTSPYIMPLIRFLRVLVMPQDNFLLVSLLKSEFFRKSDPEIDKLIETSLKLNISIYDILENHDKQIITHLASLRDRIPLDELIDQIIKETEYDYVLQLYPNPGEALASMHLFLTEVQMLQQNYSMSVYEFLNYVDQHPDSTDTAEFLGEEGKTLRIMTIHSAKGLEAPCVFYIHENSSLREKFPLFIQDQIAFNVLGKDELGEKLSDLYKKEQLSEQKRLAYVALTRAKEKFYFCGLQSIVKKVEKKSEILHDKTWSTFFNIELIEKFSSLCNKIEDIPEKEPLIPADQERLDQNVTCYYESLKSKADIKQNREIIPQFLSVTQLLDAEFSPKYFQKKYKIKNFDINNYIQELDEGALYSYTLEIGSILHHILQNLDMPPKNEVETYLNLHYPHMKLFFEDILRYAYLYWNSEFYQRVYKNNTLIDKEREVAYLVNHDNNIIIRATVDLFLVSHEKNIITDYKLSIKNKLERYHRQLSYYALLSEYAGYPINELILFDLSEGKDIKLSWCKNTTENFFDQAMQMALKLLA</sequence>
<dbReference type="InterPro" id="IPR000212">
    <property type="entry name" value="DNA_helicase_UvrD/REP"/>
</dbReference>
<dbReference type="InterPro" id="IPR014017">
    <property type="entry name" value="DNA_helicase_UvrD-like_C"/>
</dbReference>
<dbReference type="RefSeq" id="WP_092318803.1">
    <property type="nucleotide sequence ID" value="NZ_FOKY01000004.1"/>
</dbReference>
<dbReference type="STRING" id="34097.SAMN02745150_00762"/>
<dbReference type="EC" id="5.6.2.4" evidence="12"/>
<keyword evidence="5 15" id="KW-0347">Helicase</keyword>
<dbReference type="PROSITE" id="PS51198">
    <property type="entry name" value="UVRD_HELICASE_ATP_BIND"/>
    <property type="match status" value="1"/>
</dbReference>
<evidence type="ECO:0000256" key="7">
    <source>
        <dbReference type="ARBA" id="ARBA00022840"/>
    </source>
</evidence>
<proteinExistence type="predicted"/>
<keyword evidence="4 15" id="KW-0378">Hydrolase</keyword>
<dbReference type="PANTHER" id="PTHR11070">
    <property type="entry name" value="UVRD / RECB / PCRA DNA HELICASE FAMILY MEMBER"/>
    <property type="match status" value="1"/>
</dbReference>
<dbReference type="PANTHER" id="PTHR11070:SF2">
    <property type="entry name" value="ATP-DEPENDENT DNA HELICASE SRS2"/>
    <property type="match status" value="1"/>
</dbReference>
<dbReference type="PROSITE" id="PS51217">
    <property type="entry name" value="UVRD_HELICASE_CTER"/>
    <property type="match status" value="1"/>
</dbReference>
<keyword evidence="7 15" id="KW-0067">ATP-binding</keyword>
<reference evidence="19" key="1">
    <citation type="submission" date="2016-10" db="EMBL/GenBank/DDBJ databases">
        <authorList>
            <person name="Varghese N."/>
            <person name="Submissions S."/>
        </authorList>
    </citation>
    <scope>NUCLEOTIDE SEQUENCE [LARGE SCALE GENOMIC DNA]</scope>
    <source>
        <strain evidence="19">ATCC 43811</strain>
    </source>
</reference>
<dbReference type="Pfam" id="PF00580">
    <property type="entry name" value="UvrD-helicase"/>
    <property type="match status" value="1"/>
</dbReference>
<evidence type="ECO:0000256" key="6">
    <source>
        <dbReference type="ARBA" id="ARBA00022839"/>
    </source>
</evidence>
<evidence type="ECO:0000259" key="17">
    <source>
        <dbReference type="PROSITE" id="PS51217"/>
    </source>
</evidence>
<feature type="binding site" evidence="15">
    <location>
        <begin position="24"/>
        <end position="31"/>
    </location>
    <ligand>
        <name>ATP</name>
        <dbReference type="ChEBI" id="CHEBI:30616"/>
    </ligand>
</feature>
<evidence type="ECO:0000256" key="5">
    <source>
        <dbReference type="ARBA" id="ARBA00022806"/>
    </source>
</evidence>
<dbReference type="OrthoDB" id="9810135at2"/>
<dbReference type="InterPro" id="IPR014016">
    <property type="entry name" value="UvrD-like_ATP-bd"/>
</dbReference>
<keyword evidence="1" id="KW-0540">Nuclease</keyword>
<keyword evidence="3" id="KW-0227">DNA damage</keyword>
<evidence type="ECO:0000256" key="4">
    <source>
        <dbReference type="ARBA" id="ARBA00022801"/>
    </source>
</evidence>
<dbReference type="Gene3D" id="1.10.486.10">
    <property type="entry name" value="PCRA, domain 4"/>
    <property type="match status" value="1"/>
</dbReference>
<dbReference type="Proteomes" id="UP000240042">
    <property type="component" value="Unassembled WGS sequence"/>
</dbReference>
<dbReference type="GO" id="GO:0016887">
    <property type="term" value="F:ATP hydrolysis activity"/>
    <property type="evidence" value="ECO:0007669"/>
    <property type="project" value="RHEA"/>
</dbReference>
<feature type="domain" description="UvrD-like helicase C-terminal" evidence="17">
    <location>
        <begin position="464"/>
        <end position="730"/>
    </location>
</feature>
<dbReference type="Pfam" id="PF13361">
    <property type="entry name" value="UvrD_C"/>
    <property type="match status" value="1"/>
</dbReference>
<dbReference type="GO" id="GO:0004527">
    <property type="term" value="F:exonuclease activity"/>
    <property type="evidence" value="ECO:0007669"/>
    <property type="project" value="UniProtKB-KW"/>
</dbReference>
<keyword evidence="9" id="KW-0234">DNA repair</keyword>
<evidence type="ECO:0000256" key="9">
    <source>
        <dbReference type="ARBA" id="ARBA00023204"/>
    </source>
</evidence>
<keyword evidence="8" id="KW-0238">DNA-binding</keyword>
<keyword evidence="2 15" id="KW-0547">Nucleotide-binding</keyword>
<dbReference type="GO" id="GO:0003677">
    <property type="term" value="F:DNA binding"/>
    <property type="evidence" value="ECO:0007669"/>
    <property type="project" value="UniProtKB-KW"/>
</dbReference>
<dbReference type="InterPro" id="IPR027417">
    <property type="entry name" value="P-loop_NTPase"/>
</dbReference>
<evidence type="ECO:0000256" key="2">
    <source>
        <dbReference type="ARBA" id="ARBA00022741"/>
    </source>
</evidence>
<dbReference type="GO" id="GO:0005524">
    <property type="term" value="F:ATP binding"/>
    <property type="evidence" value="ECO:0007669"/>
    <property type="project" value="UniProtKB-UniRule"/>
</dbReference>
<evidence type="ECO:0000256" key="14">
    <source>
        <dbReference type="ARBA" id="ARBA00048988"/>
    </source>
</evidence>
<evidence type="ECO:0000256" key="10">
    <source>
        <dbReference type="ARBA" id="ARBA00023235"/>
    </source>
</evidence>
<dbReference type="AlphaFoldDB" id="A0A1I1DSY9"/>
<evidence type="ECO:0000256" key="12">
    <source>
        <dbReference type="ARBA" id="ARBA00034808"/>
    </source>
</evidence>
<keyword evidence="10" id="KW-0413">Isomerase</keyword>
<evidence type="ECO:0000256" key="1">
    <source>
        <dbReference type="ARBA" id="ARBA00022722"/>
    </source>
</evidence>
<feature type="domain" description="UvrD-like helicase ATP-binding" evidence="16">
    <location>
        <begin position="3"/>
        <end position="463"/>
    </location>
</feature>
<dbReference type="Gene3D" id="3.40.50.300">
    <property type="entry name" value="P-loop containing nucleotide triphosphate hydrolases"/>
    <property type="match status" value="3"/>
</dbReference>
<evidence type="ECO:0000256" key="3">
    <source>
        <dbReference type="ARBA" id="ARBA00022763"/>
    </source>
</evidence>
<comment type="catalytic activity">
    <reaction evidence="14">
        <text>ATP + H2O = ADP + phosphate + H(+)</text>
        <dbReference type="Rhea" id="RHEA:13065"/>
        <dbReference type="ChEBI" id="CHEBI:15377"/>
        <dbReference type="ChEBI" id="CHEBI:15378"/>
        <dbReference type="ChEBI" id="CHEBI:30616"/>
        <dbReference type="ChEBI" id="CHEBI:43474"/>
        <dbReference type="ChEBI" id="CHEBI:456216"/>
        <dbReference type="EC" id="5.6.2.4"/>
    </reaction>
</comment>
<dbReference type="Gene3D" id="3.90.320.10">
    <property type="match status" value="1"/>
</dbReference>
<dbReference type="SUPFAM" id="SSF52540">
    <property type="entry name" value="P-loop containing nucleoside triphosphate hydrolases"/>
    <property type="match status" value="1"/>
</dbReference>
<evidence type="ECO:0000313" key="18">
    <source>
        <dbReference type="EMBL" id="SFB78129.1"/>
    </source>
</evidence>
<keyword evidence="19" id="KW-1185">Reference proteome</keyword>
<evidence type="ECO:0000313" key="19">
    <source>
        <dbReference type="Proteomes" id="UP000240042"/>
    </source>
</evidence>
<evidence type="ECO:0000256" key="11">
    <source>
        <dbReference type="ARBA" id="ARBA00034617"/>
    </source>
</evidence>
<evidence type="ECO:0000256" key="15">
    <source>
        <dbReference type="PROSITE-ProRule" id="PRU00560"/>
    </source>
</evidence>
<dbReference type="EMBL" id="FOKY01000004">
    <property type="protein sequence ID" value="SFB78129.1"/>
    <property type="molecule type" value="Genomic_DNA"/>
</dbReference>
<gene>
    <name evidence="18" type="ORF">SAMN02745150_00762</name>
</gene>
<dbReference type="GO" id="GO:0000725">
    <property type="term" value="P:recombinational repair"/>
    <property type="evidence" value="ECO:0007669"/>
    <property type="project" value="TreeGrafter"/>
</dbReference>
<evidence type="ECO:0000256" key="13">
    <source>
        <dbReference type="ARBA" id="ARBA00034923"/>
    </source>
</evidence>
<dbReference type="InterPro" id="IPR011604">
    <property type="entry name" value="PDDEXK-like_dom_sf"/>
</dbReference>
<dbReference type="GO" id="GO:0043138">
    <property type="term" value="F:3'-5' DNA helicase activity"/>
    <property type="evidence" value="ECO:0007669"/>
    <property type="project" value="UniProtKB-EC"/>
</dbReference>
<name>A0A1I1DSY9_BREAD</name>
<organism evidence="18 19">
    <name type="scientific">Brevinema andersonii</name>
    <dbReference type="NCBI Taxonomy" id="34097"/>
    <lineage>
        <taxon>Bacteria</taxon>
        <taxon>Pseudomonadati</taxon>
        <taxon>Spirochaetota</taxon>
        <taxon>Spirochaetia</taxon>
        <taxon>Brevinematales</taxon>
        <taxon>Brevinemataceae</taxon>
        <taxon>Brevinema</taxon>
    </lineage>
</organism>
<comment type="catalytic activity">
    <reaction evidence="11">
        <text>Couples ATP hydrolysis with the unwinding of duplex DNA by translocating in the 3'-5' direction.</text>
        <dbReference type="EC" id="5.6.2.4"/>
    </reaction>
</comment>
<protein>
    <recommendedName>
        <fullName evidence="12">DNA 3'-5' helicase</fullName>
        <ecNumber evidence="12">5.6.2.4</ecNumber>
    </recommendedName>
    <alternativeName>
        <fullName evidence="13">DNA 3'-5' helicase II</fullName>
    </alternativeName>
</protein>